<protein>
    <recommendedName>
        <fullName evidence="3">TIGR04255 family protein</fullName>
    </recommendedName>
</protein>
<proteinExistence type="predicted"/>
<dbReference type="InterPro" id="IPR026349">
    <property type="entry name" value="CHP04255"/>
</dbReference>
<dbReference type="STRING" id="1192034.CAP_2805"/>
<dbReference type="AlphaFoldDB" id="A0A017T987"/>
<gene>
    <name evidence="1" type="ORF">CAP_2805</name>
</gene>
<evidence type="ECO:0000313" key="2">
    <source>
        <dbReference type="Proteomes" id="UP000019678"/>
    </source>
</evidence>
<reference evidence="1 2" key="1">
    <citation type="submission" date="2013-05" db="EMBL/GenBank/DDBJ databases">
        <title>Genome assembly of Chondromyces apiculatus DSM 436.</title>
        <authorList>
            <person name="Sharma G."/>
            <person name="Khatri I."/>
            <person name="Kaur C."/>
            <person name="Mayilraj S."/>
            <person name="Subramanian S."/>
        </authorList>
    </citation>
    <scope>NUCLEOTIDE SEQUENCE [LARGE SCALE GENOMIC DNA]</scope>
    <source>
        <strain evidence="1 2">DSM 436</strain>
    </source>
</reference>
<dbReference type="Proteomes" id="UP000019678">
    <property type="component" value="Unassembled WGS sequence"/>
</dbReference>
<accession>A0A017T987</accession>
<organism evidence="1 2">
    <name type="scientific">Chondromyces apiculatus DSM 436</name>
    <dbReference type="NCBI Taxonomy" id="1192034"/>
    <lineage>
        <taxon>Bacteria</taxon>
        <taxon>Pseudomonadati</taxon>
        <taxon>Myxococcota</taxon>
        <taxon>Polyangia</taxon>
        <taxon>Polyangiales</taxon>
        <taxon>Polyangiaceae</taxon>
        <taxon>Chondromyces</taxon>
    </lineage>
</organism>
<keyword evidence="2" id="KW-1185">Reference proteome</keyword>
<name>A0A017T987_9BACT</name>
<comment type="caution">
    <text evidence="1">The sequence shown here is derived from an EMBL/GenBank/DDBJ whole genome shotgun (WGS) entry which is preliminary data.</text>
</comment>
<sequence length="264" mass="29250">MSATADPLIAPLPAEVPLKDAPLVRVIAQLRFPEVLSVEQRDFVAPFQEAIRSTYSVLRQEQTQGLLLGPGGASPAKPHIAWRFSDAAGHWRVSLTPEFLALETTKYVSRGDFFGRLKVLAEALDEHIEPGQLDRLGVRYIDRITGEAVDDIARLVRPEVRGITGTIAAKHAIHALSESMFELPDARVLARWGFLPPGATVDPAAIEPAEEKSWILDLDMFSAAPVPFVVDRVVAEAQRYAERVYTIFRWAVTDEFLLRYGGKP</sequence>
<dbReference type="NCBIfam" id="TIGR04255">
    <property type="entry name" value="sporadTIGR04255"/>
    <property type="match status" value="1"/>
</dbReference>
<evidence type="ECO:0008006" key="3">
    <source>
        <dbReference type="Google" id="ProtNLM"/>
    </source>
</evidence>
<dbReference type="eggNOG" id="ENOG5032T8Q">
    <property type="taxonomic scope" value="Bacteria"/>
</dbReference>
<evidence type="ECO:0000313" key="1">
    <source>
        <dbReference type="EMBL" id="EYF05804.1"/>
    </source>
</evidence>
<dbReference type="OrthoDB" id="7107919at2"/>
<dbReference type="EMBL" id="ASRX01000020">
    <property type="protein sequence ID" value="EYF05804.1"/>
    <property type="molecule type" value="Genomic_DNA"/>
</dbReference>